<name>A0ABV6V923_9ACTN</name>
<evidence type="ECO:0000313" key="3">
    <source>
        <dbReference type="EMBL" id="MFC1410221.1"/>
    </source>
</evidence>
<feature type="transmembrane region" description="Helical" evidence="2">
    <location>
        <begin position="62"/>
        <end position="82"/>
    </location>
</feature>
<feature type="region of interest" description="Disordered" evidence="1">
    <location>
        <begin position="1"/>
        <end position="27"/>
    </location>
</feature>
<evidence type="ECO:0008006" key="5">
    <source>
        <dbReference type="Google" id="ProtNLM"/>
    </source>
</evidence>
<keyword evidence="2" id="KW-1133">Transmembrane helix</keyword>
<dbReference type="EMBL" id="JBHEZX010000005">
    <property type="protein sequence ID" value="MFC1410221.1"/>
    <property type="molecule type" value="Genomic_DNA"/>
</dbReference>
<comment type="caution">
    <text evidence="3">The sequence shown here is derived from an EMBL/GenBank/DDBJ whole genome shotgun (WGS) entry which is preliminary data.</text>
</comment>
<gene>
    <name evidence="3" type="ORF">ACEZDG_13180</name>
</gene>
<proteinExistence type="predicted"/>
<evidence type="ECO:0000256" key="1">
    <source>
        <dbReference type="SAM" id="MobiDB-lite"/>
    </source>
</evidence>
<evidence type="ECO:0000256" key="2">
    <source>
        <dbReference type="SAM" id="Phobius"/>
    </source>
</evidence>
<feature type="region of interest" description="Disordered" evidence="1">
    <location>
        <begin position="88"/>
        <end position="113"/>
    </location>
</feature>
<feature type="compositionally biased region" description="Basic and acidic residues" evidence="1">
    <location>
        <begin position="1"/>
        <end position="10"/>
    </location>
</feature>
<reference evidence="3 4" key="1">
    <citation type="submission" date="2024-09" db="EMBL/GenBank/DDBJ databases">
        <authorList>
            <person name="Lee S.D."/>
        </authorList>
    </citation>
    <scope>NUCLEOTIDE SEQUENCE [LARGE SCALE GENOMIC DNA]</scope>
    <source>
        <strain evidence="3 4">N1-1</strain>
    </source>
</reference>
<organism evidence="3 4">
    <name type="scientific">Streptacidiphilus alkalitolerans</name>
    <dbReference type="NCBI Taxonomy" id="3342712"/>
    <lineage>
        <taxon>Bacteria</taxon>
        <taxon>Bacillati</taxon>
        <taxon>Actinomycetota</taxon>
        <taxon>Actinomycetes</taxon>
        <taxon>Kitasatosporales</taxon>
        <taxon>Streptomycetaceae</taxon>
        <taxon>Streptacidiphilus</taxon>
    </lineage>
</organism>
<dbReference type="RefSeq" id="WP_380507480.1">
    <property type="nucleotide sequence ID" value="NZ_JBHEZX010000005.1"/>
</dbReference>
<keyword evidence="2" id="KW-0472">Membrane</keyword>
<accession>A0ABV6V923</accession>
<feature type="transmembrane region" description="Helical" evidence="2">
    <location>
        <begin position="38"/>
        <end position="56"/>
    </location>
</feature>
<dbReference type="Proteomes" id="UP001592582">
    <property type="component" value="Unassembled WGS sequence"/>
</dbReference>
<keyword evidence="4" id="KW-1185">Reference proteome</keyword>
<sequence length="113" mass="11909">MENNHMHTEHQALCSSSGDSEDRERSDWAAITKRAQGLKFWALIITLSAVVLLVALGQPWVAGIVTTTAVPIILPIFAIGGCRHTPAAGVGQTPQPAVQEPPGSLSLTEGTRG</sequence>
<evidence type="ECO:0000313" key="4">
    <source>
        <dbReference type="Proteomes" id="UP001592582"/>
    </source>
</evidence>
<keyword evidence="2" id="KW-0812">Transmembrane</keyword>
<protein>
    <recommendedName>
        <fullName evidence="5">DUF3099 domain-containing protein</fullName>
    </recommendedName>
</protein>